<protein>
    <recommendedName>
        <fullName evidence="2">Myb/SANT-like domain-containing protein</fullName>
    </recommendedName>
</protein>
<proteinExistence type="predicted"/>
<accession>A0AAV0I0K5</accession>
<evidence type="ECO:0000256" key="1">
    <source>
        <dbReference type="SAM" id="MobiDB-lite"/>
    </source>
</evidence>
<feature type="compositionally biased region" description="Acidic residues" evidence="1">
    <location>
        <begin position="219"/>
        <end position="233"/>
    </location>
</feature>
<feature type="region of interest" description="Disordered" evidence="1">
    <location>
        <begin position="264"/>
        <end position="289"/>
    </location>
</feature>
<evidence type="ECO:0000259" key="2">
    <source>
        <dbReference type="Pfam" id="PF12776"/>
    </source>
</evidence>
<name>A0AAV0I0K5_9ROSI</name>
<feature type="region of interest" description="Disordered" evidence="1">
    <location>
        <begin position="207"/>
        <end position="242"/>
    </location>
</feature>
<dbReference type="InterPro" id="IPR024752">
    <property type="entry name" value="Myb/SANT-like_dom"/>
</dbReference>
<feature type="domain" description="Myb/SANT-like" evidence="2">
    <location>
        <begin position="82"/>
        <end position="176"/>
    </location>
</feature>
<comment type="caution">
    <text evidence="3">The sequence shown here is derived from an EMBL/GenBank/DDBJ whole genome shotgun (WGS) entry which is preliminary data.</text>
</comment>
<keyword evidence="4" id="KW-1185">Reference proteome</keyword>
<reference evidence="3" key="1">
    <citation type="submission" date="2022-08" db="EMBL/GenBank/DDBJ databases">
        <authorList>
            <person name="Gutierrez-Valencia J."/>
        </authorList>
    </citation>
    <scope>NUCLEOTIDE SEQUENCE</scope>
</reference>
<dbReference type="Proteomes" id="UP001154282">
    <property type="component" value="Unassembled WGS sequence"/>
</dbReference>
<dbReference type="EMBL" id="CAMGYJ010000003">
    <property type="protein sequence ID" value="CAI0391026.1"/>
    <property type="molecule type" value="Genomic_DNA"/>
</dbReference>
<sequence>MSINLPVGAERSDDQRPPFCPYFNRYDSLICSARRLAITGEEAWWRRVYTKKKRCEIIVVNDRVNMRKRRNAVASTRAYTFWDSKHDGPFLQCLQELTDKGQIEDGTCKNGVFKEIERMMEKLVPGCGLRAKGAIKTRIKKLKHWYHSTVMMRVQSGFGWNEVGSYVDASDETWDHFLKSHSDCKTYKRVPFPQFFDLGTVFGKGRATGDNGFSGNDPIIEEVEDDSSDEDDSPPYPLDQMNSANMDEAMLNMINDGVEIRLNKKRSNASAEAGPSQKKKKKQKVQNEDPMAEVCAELRGLTPLIRESADTIARALGESQDYNTMRQDLLKNLEKMEGLTRIQMIIAVSKLSNSPGDLKVFYQLEKEEDKLTLVLNLIKDE</sequence>
<gene>
    <name evidence="3" type="ORF">LITE_LOCUS6972</name>
</gene>
<dbReference type="Pfam" id="PF12776">
    <property type="entry name" value="Myb_DNA-bind_3"/>
    <property type="match status" value="1"/>
</dbReference>
<evidence type="ECO:0000313" key="3">
    <source>
        <dbReference type="EMBL" id="CAI0391026.1"/>
    </source>
</evidence>
<dbReference type="PANTHER" id="PTHR46250">
    <property type="entry name" value="MYB/SANT-LIKE DNA-BINDING DOMAIN PROTEIN-RELATED"/>
    <property type="match status" value="1"/>
</dbReference>
<dbReference type="AlphaFoldDB" id="A0AAV0I0K5"/>
<evidence type="ECO:0000313" key="4">
    <source>
        <dbReference type="Proteomes" id="UP001154282"/>
    </source>
</evidence>
<dbReference type="PANTHER" id="PTHR46250:SF15">
    <property type="entry name" value="OS01G0523800 PROTEIN"/>
    <property type="match status" value="1"/>
</dbReference>
<organism evidence="3 4">
    <name type="scientific">Linum tenue</name>
    <dbReference type="NCBI Taxonomy" id="586396"/>
    <lineage>
        <taxon>Eukaryota</taxon>
        <taxon>Viridiplantae</taxon>
        <taxon>Streptophyta</taxon>
        <taxon>Embryophyta</taxon>
        <taxon>Tracheophyta</taxon>
        <taxon>Spermatophyta</taxon>
        <taxon>Magnoliopsida</taxon>
        <taxon>eudicotyledons</taxon>
        <taxon>Gunneridae</taxon>
        <taxon>Pentapetalae</taxon>
        <taxon>rosids</taxon>
        <taxon>fabids</taxon>
        <taxon>Malpighiales</taxon>
        <taxon>Linaceae</taxon>
        <taxon>Linum</taxon>
    </lineage>
</organism>